<keyword evidence="2" id="KW-0057">Aromatic amino acid biosynthesis</keyword>
<organism evidence="5">
    <name type="scientific">Physcomitrium patens</name>
    <name type="common">Spreading-leaved earth moss</name>
    <name type="synonym">Physcomitrella patens</name>
    <dbReference type="NCBI Taxonomy" id="3218"/>
    <lineage>
        <taxon>Eukaryota</taxon>
        <taxon>Viridiplantae</taxon>
        <taxon>Streptophyta</taxon>
        <taxon>Embryophyta</taxon>
        <taxon>Bryophyta</taxon>
        <taxon>Bryophytina</taxon>
        <taxon>Bryopsida</taxon>
        <taxon>Funariidae</taxon>
        <taxon>Funariales</taxon>
        <taxon>Funariaceae</taxon>
        <taxon>Physcomitrium</taxon>
    </lineage>
</organism>
<feature type="region of interest" description="Disordered" evidence="3">
    <location>
        <begin position="1"/>
        <end position="22"/>
    </location>
</feature>
<dbReference type="PANTHER" id="PTHR33563">
    <property type="match status" value="1"/>
</dbReference>
<dbReference type="EnsemblPlants" id="Pp3c23_20410V3.1">
    <property type="protein sequence ID" value="PAC:32950894.CDS.1"/>
    <property type="gene ID" value="Pp3c23_20410"/>
</dbReference>
<evidence type="ECO:0000313" key="7">
    <source>
        <dbReference type="Proteomes" id="UP000006727"/>
    </source>
</evidence>
<dbReference type="Gramene" id="Pp3c23_20410V3.2">
    <property type="protein sequence ID" value="PAC:32950895.CDS.1"/>
    <property type="gene ID" value="Pp3c23_20410"/>
</dbReference>
<evidence type="ECO:0000313" key="5">
    <source>
        <dbReference type="EMBL" id="PNR29650.1"/>
    </source>
</evidence>
<dbReference type="GO" id="GO:0016491">
    <property type="term" value="F:oxidoreductase activity"/>
    <property type="evidence" value="ECO:0007669"/>
    <property type="project" value="InterPro"/>
</dbReference>
<evidence type="ECO:0000256" key="1">
    <source>
        <dbReference type="ARBA" id="ARBA00022605"/>
    </source>
</evidence>
<dbReference type="AlphaFoldDB" id="A0A2K1IK42"/>
<feature type="region of interest" description="Disordered" evidence="3">
    <location>
        <begin position="308"/>
        <end position="331"/>
    </location>
</feature>
<feature type="region of interest" description="Disordered" evidence="3">
    <location>
        <begin position="283"/>
        <end position="302"/>
    </location>
</feature>
<sequence>MRRLKGLSARRSFDGPAQGAQSLQLGGVDSALVATSSKRLTDKSMTCRVNLETVEDHIHRNDQVTGACAGSSESQRPGNKEWKGSFEGISVQSSTDSFSSACGSQTSSRPSRASANSSSSSDIYHLPERHPEASERTIVIGFDANARDALVLAMVWVFKNVVKKGETLVLVGTMDFLRGPLGYKVQVNDQTWGANKRFFIEEIARKKLAWSLLPGLKELCEEREIKVSVTIKATARREVAIVEEAVACGAAHVVLDKSLNNRRRKFYYEHLSCDVTRMRRSGGVDGIRSKVSPPSPTSVLTSWPHDFRQQENSAEHRDKPNPGISSHLSPSGLVANVLDKGTSSFTETENSNRPHLNDEDELFTIDHFLARHSVNVDSEGHHLPADQTGYESDDLFSLCGDEPRCDSISTFPPFAQSVLNGAGADIFPPLSNLDSGPPPDKRLPPLPKTAANVSKVQNFVKETIRGLQSVDGLRDMVNVHLCDVLFPGESLLVGASPSNLFLINSQCTTRDDSGLLVPYSMTAGPPTAYVAVQGGAASKLSELRSGHSVMVMDTSGRARSVPVGYTTTQPIKGVMRLETSGEDRDRVHSILVLHKQSVCFINFSTKSDVSVVDLKTGDAIAMCLRS</sequence>
<feature type="compositionally biased region" description="Polar residues" evidence="3">
    <location>
        <begin position="97"/>
        <end position="106"/>
    </location>
</feature>
<dbReference type="EMBL" id="ABEU02000023">
    <property type="protein sequence ID" value="PNR29650.1"/>
    <property type="molecule type" value="Genomic_DNA"/>
</dbReference>
<dbReference type="GO" id="GO:0003856">
    <property type="term" value="F:3-dehydroquinate synthase activity"/>
    <property type="evidence" value="ECO:0007669"/>
    <property type="project" value="InterPro"/>
</dbReference>
<evidence type="ECO:0000259" key="4">
    <source>
        <dbReference type="Pfam" id="PF26558"/>
    </source>
</evidence>
<feature type="compositionally biased region" description="Basic and acidic residues" evidence="3">
    <location>
        <begin position="308"/>
        <end position="320"/>
    </location>
</feature>
<dbReference type="Proteomes" id="UP000006727">
    <property type="component" value="Chromosome 23"/>
</dbReference>
<reference evidence="6" key="3">
    <citation type="submission" date="2020-12" db="UniProtKB">
        <authorList>
            <consortium name="EnsemblPlants"/>
        </authorList>
    </citation>
    <scope>IDENTIFICATION</scope>
</reference>
<name>A0A2K1IK42_PHYPA</name>
<dbReference type="Pfam" id="PF26558">
    <property type="entry name" value="DHQS_2nd"/>
    <property type="match status" value="1"/>
</dbReference>
<gene>
    <name evidence="5" type="ORF">PHYPA_028344</name>
</gene>
<dbReference type="GO" id="GO:0008652">
    <property type="term" value="P:amino acid biosynthetic process"/>
    <property type="evidence" value="ECO:0007669"/>
    <property type="project" value="UniProtKB-KW"/>
</dbReference>
<dbReference type="InParanoid" id="A0A2K1IK42"/>
<proteinExistence type="predicted"/>
<reference evidence="5 7" key="1">
    <citation type="journal article" date="2008" name="Science">
        <title>The Physcomitrella genome reveals evolutionary insights into the conquest of land by plants.</title>
        <authorList>
            <person name="Rensing S."/>
            <person name="Lang D."/>
            <person name="Zimmer A."/>
            <person name="Terry A."/>
            <person name="Salamov A."/>
            <person name="Shapiro H."/>
            <person name="Nishiyama T."/>
            <person name="Perroud P.-F."/>
            <person name="Lindquist E."/>
            <person name="Kamisugi Y."/>
            <person name="Tanahashi T."/>
            <person name="Sakakibara K."/>
            <person name="Fujita T."/>
            <person name="Oishi K."/>
            <person name="Shin-I T."/>
            <person name="Kuroki Y."/>
            <person name="Toyoda A."/>
            <person name="Suzuki Y."/>
            <person name="Hashimoto A."/>
            <person name="Yamaguchi K."/>
            <person name="Sugano A."/>
            <person name="Kohara Y."/>
            <person name="Fujiyama A."/>
            <person name="Anterola A."/>
            <person name="Aoki S."/>
            <person name="Ashton N."/>
            <person name="Barbazuk W.B."/>
            <person name="Barker E."/>
            <person name="Bennetzen J."/>
            <person name="Bezanilla M."/>
            <person name="Blankenship R."/>
            <person name="Cho S.H."/>
            <person name="Dutcher S."/>
            <person name="Estelle M."/>
            <person name="Fawcett J.A."/>
            <person name="Gundlach H."/>
            <person name="Hanada K."/>
            <person name="Heyl A."/>
            <person name="Hicks K.A."/>
            <person name="Hugh J."/>
            <person name="Lohr M."/>
            <person name="Mayer K."/>
            <person name="Melkozernov A."/>
            <person name="Murata T."/>
            <person name="Nelson D."/>
            <person name="Pils B."/>
            <person name="Prigge M."/>
            <person name="Reiss B."/>
            <person name="Renner T."/>
            <person name="Rombauts S."/>
            <person name="Rushton P."/>
            <person name="Sanderfoot A."/>
            <person name="Schween G."/>
            <person name="Shiu S.-H."/>
            <person name="Stueber K."/>
            <person name="Theodoulou F.L."/>
            <person name="Tu H."/>
            <person name="Van de Peer Y."/>
            <person name="Verrier P.J."/>
            <person name="Waters E."/>
            <person name="Wood A."/>
            <person name="Yang L."/>
            <person name="Cove D."/>
            <person name="Cuming A."/>
            <person name="Hasebe M."/>
            <person name="Lucas S."/>
            <person name="Mishler D.B."/>
            <person name="Reski R."/>
            <person name="Grigoriev I."/>
            <person name="Quatrano R.S."/>
            <person name="Boore J.L."/>
        </authorList>
    </citation>
    <scope>NUCLEOTIDE SEQUENCE [LARGE SCALE GENOMIC DNA]</scope>
    <source>
        <strain evidence="6 7">cv. Gransden 2004</strain>
    </source>
</reference>
<dbReference type="Gramene" id="Pp3c23_20410V3.1">
    <property type="protein sequence ID" value="PAC:32950894.CDS.1"/>
    <property type="gene ID" value="Pp3c23_20410"/>
</dbReference>
<keyword evidence="7" id="KW-1185">Reference proteome</keyword>
<dbReference type="PANTHER" id="PTHR33563:SF1">
    <property type="entry name" value="3-DEHYDROQUINATE SYNTHASE"/>
    <property type="match status" value="1"/>
</dbReference>
<dbReference type="InterPro" id="IPR002812">
    <property type="entry name" value="DHQS"/>
</dbReference>
<dbReference type="InterPro" id="IPR056179">
    <property type="entry name" value="DHQS_C"/>
</dbReference>
<evidence type="ECO:0000256" key="3">
    <source>
        <dbReference type="SAM" id="MobiDB-lite"/>
    </source>
</evidence>
<dbReference type="STRING" id="3218.A0A2K1IK42"/>
<keyword evidence="1" id="KW-0028">Amino-acid biosynthesis</keyword>
<dbReference type="EnsemblPlants" id="Pp3c23_20410V3.2">
    <property type="protein sequence ID" value="PAC:32950895.CDS.1"/>
    <property type="gene ID" value="Pp3c23_20410"/>
</dbReference>
<reference evidence="5 7" key="2">
    <citation type="journal article" date="2018" name="Plant J.">
        <title>The Physcomitrella patens chromosome-scale assembly reveals moss genome structure and evolution.</title>
        <authorList>
            <person name="Lang D."/>
            <person name="Ullrich K.K."/>
            <person name="Murat F."/>
            <person name="Fuchs J."/>
            <person name="Jenkins J."/>
            <person name="Haas F.B."/>
            <person name="Piednoel M."/>
            <person name="Gundlach H."/>
            <person name="Van Bel M."/>
            <person name="Meyberg R."/>
            <person name="Vives C."/>
            <person name="Morata J."/>
            <person name="Symeonidi A."/>
            <person name="Hiss M."/>
            <person name="Muchero W."/>
            <person name="Kamisugi Y."/>
            <person name="Saleh O."/>
            <person name="Blanc G."/>
            <person name="Decker E.L."/>
            <person name="van Gessel N."/>
            <person name="Grimwood J."/>
            <person name="Hayes R.D."/>
            <person name="Graham S.W."/>
            <person name="Gunter L.E."/>
            <person name="McDaniel S.F."/>
            <person name="Hoernstein S.N.W."/>
            <person name="Larsson A."/>
            <person name="Li F.W."/>
            <person name="Perroud P.F."/>
            <person name="Phillips J."/>
            <person name="Ranjan P."/>
            <person name="Rokshar D.S."/>
            <person name="Rothfels C.J."/>
            <person name="Schneider L."/>
            <person name="Shu S."/>
            <person name="Stevenson D.W."/>
            <person name="Thummler F."/>
            <person name="Tillich M."/>
            <person name="Villarreal Aguilar J.C."/>
            <person name="Widiez T."/>
            <person name="Wong G.K."/>
            <person name="Wymore A."/>
            <person name="Zhang Y."/>
            <person name="Zimmer A.D."/>
            <person name="Quatrano R.S."/>
            <person name="Mayer K.F.X."/>
            <person name="Goodstein D."/>
            <person name="Casacuberta J.M."/>
            <person name="Vandepoele K."/>
            <person name="Reski R."/>
            <person name="Cuming A.C."/>
            <person name="Tuskan G.A."/>
            <person name="Maumus F."/>
            <person name="Salse J."/>
            <person name="Schmutz J."/>
            <person name="Rensing S.A."/>
        </authorList>
    </citation>
    <scope>NUCLEOTIDE SEQUENCE [LARGE SCALE GENOMIC DNA]</scope>
    <source>
        <strain evidence="6 7">cv. Gransden 2004</strain>
    </source>
</reference>
<feature type="compositionally biased region" description="Low complexity" evidence="3">
    <location>
        <begin position="107"/>
        <end position="121"/>
    </location>
</feature>
<dbReference type="PaxDb" id="3218-PP1S49_78V6.1"/>
<feature type="region of interest" description="Disordered" evidence="3">
    <location>
        <begin position="97"/>
        <end position="129"/>
    </location>
</feature>
<dbReference type="GO" id="GO:0009073">
    <property type="term" value="P:aromatic amino acid family biosynthetic process"/>
    <property type="evidence" value="ECO:0007669"/>
    <property type="project" value="UniProtKB-KW"/>
</dbReference>
<evidence type="ECO:0000313" key="6">
    <source>
        <dbReference type="EnsemblPlants" id="PAC:32950894.CDS.1"/>
    </source>
</evidence>
<evidence type="ECO:0000256" key="2">
    <source>
        <dbReference type="ARBA" id="ARBA00023141"/>
    </source>
</evidence>
<accession>A0A2K1IK42</accession>
<protein>
    <recommendedName>
        <fullName evidence="4">3-dehydroquinate synthase C-terminal domain-containing protein</fullName>
    </recommendedName>
</protein>
<feature type="domain" description="3-dehydroquinate synthase C-terminal" evidence="4">
    <location>
        <begin position="472"/>
        <end position="624"/>
    </location>
</feature>